<reference evidence="2" key="1">
    <citation type="submission" date="2014-09" db="EMBL/GenBank/DDBJ databases">
        <authorList>
            <person name="Magalhaes I.L.F."/>
            <person name="Oliveira U."/>
            <person name="Santos F.R."/>
            <person name="Vidigal T.H.D.A."/>
            <person name="Brescovit A.D."/>
            <person name="Santos A.J."/>
        </authorList>
    </citation>
    <scope>NUCLEOTIDE SEQUENCE</scope>
    <source>
        <tissue evidence="2">Shoot tissue taken approximately 20 cm above the soil surface</tissue>
    </source>
</reference>
<feature type="region of interest" description="Disordered" evidence="1">
    <location>
        <begin position="1"/>
        <end position="22"/>
    </location>
</feature>
<name>A0A0A8YZ49_ARUDO</name>
<proteinExistence type="predicted"/>
<dbReference type="AlphaFoldDB" id="A0A0A8YZ49"/>
<protein>
    <submittedName>
        <fullName evidence="2">Uncharacterized protein</fullName>
    </submittedName>
</protein>
<dbReference type="EMBL" id="GBRH01267212">
    <property type="protein sequence ID" value="JAD30683.1"/>
    <property type="molecule type" value="Transcribed_RNA"/>
</dbReference>
<accession>A0A0A8YZ49</accession>
<organism evidence="2">
    <name type="scientific">Arundo donax</name>
    <name type="common">Giant reed</name>
    <name type="synonym">Donax arundinaceus</name>
    <dbReference type="NCBI Taxonomy" id="35708"/>
    <lineage>
        <taxon>Eukaryota</taxon>
        <taxon>Viridiplantae</taxon>
        <taxon>Streptophyta</taxon>
        <taxon>Embryophyta</taxon>
        <taxon>Tracheophyta</taxon>
        <taxon>Spermatophyta</taxon>
        <taxon>Magnoliopsida</taxon>
        <taxon>Liliopsida</taxon>
        <taxon>Poales</taxon>
        <taxon>Poaceae</taxon>
        <taxon>PACMAD clade</taxon>
        <taxon>Arundinoideae</taxon>
        <taxon>Arundineae</taxon>
        <taxon>Arundo</taxon>
    </lineage>
</organism>
<reference evidence="2" key="2">
    <citation type="journal article" date="2015" name="Data Brief">
        <title>Shoot transcriptome of the giant reed, Arundo donax.</title>
        <authorList>
            <person name="Barrero R.A."/>
            <person name="Guerrero F.D."/>
            <person name="Moolhuijzen P."/>
            <person name="Goolsby J.A."/>
            <person name="Tidwell J."/>
            <person name="Bellgard S.E."/>
            <person name="Bellgard M.I."/>
        </authorList>
    </citation>
    <scope>NUCLEOTIDE SEQUENCE</scope>
    <source>
        <tissue evidence="2">Shoot tissue taken approximately 20 cm above the soil surface</tissue>
    </source>
</reference>
<evidence type="ECO:0000313" key="2">
    <source>
        <dbReference type="EMBL" id="JAD30683.1"/>
    </source>
</evidence>
<sequence>MTRATRTLGCPRSGLCSRSSTQQPGRCVLLPPIAPLRRGPADEDGHRVCTTRA</sequence>
<evidence type="ECO:0000256" key="1">
    <source>
        <dbReference type="SAM" id="MobiDB-lite"/>
    </source>
</evidence>